<reference evidence="3" key="1">
    <citation type="submission" date="2021-02" db="EMBL/GenBank/DDBJ databases">
        <authorList>
            <person name="Nowell W R."/>
        </authorList>
    </citation>
    <scope>NUCLEOTIDE SEQUENCE</scope>
</reference>
<name>A0A817WIX9_9BILA</name>
<dbReference type="EMBL" id="CAJOBO010000710">
    <property type="protein sequence ID" value="CAF4276604.1"/>
    <property type="molecule type" value="Genomic_DNA"/>
</dbReference>
<proteinExistence type="inferred from homology"/>
<evidence type="ECO:0000313" key="3">
    <source>
        <dbReference type="EMBL" id="CAF3356438.1"/>
    </source>
</evidence>
<dbReference type="CDD" id="cd05233">
    <property type="entry name" value="SDR_c"/>
    <property type="match status" value="1"/>
</dbReference>
<dbReference type="InterPro" id="IPR002347">
    <property type="entry name" value="SDR_fam"/>
</dbReference>
<dbReference type="EMBL" id="CAJNYD010001631">
    <property type="protein sequence ID" value="CAF3356438.1"/>
    <property type="molecule type" value="Genomic_DNA"/>
</dbReference>
<dbReference type="InterPro" id="IPR036291">
    <property type="entry name" value="NAD(P)-bd_dom_sf"/>
</dbReference>
<dbReference type="PROSITE" id="PS00061">
    <property type="entry name" value="ADH_SHORT"/>
    <property type="match status" value="1"/>
</dbReference>
<dbReference type="PRINTS" id="PR00081">
    <property type="entry name" value="GDHRDH"/>
</dbReference>
<dbReference type="PRINTS" id="PR00080">
    <property type="entry name" value="SDRFAMILY"/>
</dbReference>
<dbReference type="InterPro" id="IPR020904">
    <property type="entry name" value="Sc_DH/Rdtase_CS"/>
</dbReference>
<gene>
    <name evidence="4" type="ORF">HFQ381_LOCUS12010</name>
    <name evidence="3" type="ORF">LUA448_LOCUS13543</name>
</gene>
<dbReference type="Proteomes" id="UP000663851">
    <property type="component" value="Unassembled WGS sequence"/>
</dbReference>
<accession>A0A817WIX9</accession>
<dbReference type="Proteomes" id="UP000663833">
    <property type="component" value="Unassembled WGS sequence"/>
</dbReference>
<dbReference type="Pfam" id="PF13561">
    <property type="entry name" value="adh_short_C2"/>
    <property type="match status" value="1"/>
</dbReference>
<protein>
    <submittedName>
        <fullName evidence="3">Uncharacterized protein</fullName>
    </submittedName>
</protein>
<organism evidence="3 5">
    <name type="scientific">Rotaria socialis</name>
    <dbReference type="NCBI Taxonomy" id="392032"/>
    <lineage>
        <taxon>Eukaryota</taxon>
        <taxon>Metazoa</taxon>
        <taxon>Spiralia</taxon>
        <taxon>Gnathifera</taxon>
        <taxon>Rotifera</taxon>
        <taxon>Eurotatoria</taxon>
        <taxon>Bdelloidea</taxon>
        <taxon>Philodinida</taxon>
        <taxon>Philodinidae</taxon>
        <taxon>Rotaria</taxon>
    </lineage>
</organism>
<evidence type="ECO:0000313" key="5">
    <source>
        <dbReference type="Proteomes" id="UP000663833"/>
    </source>
</evidence>
<evidence type="ECO:0000256" key="1">
    <source>
        <dbReference type="ARBA" id="ARBA00006484"/>
    </source>
</evidence>
<keyword evidence="2" id="KW-0560">Oxidoreductase</keyword>
<dbReference type="SUPFAM" id="SSF51735">
    <property type="entry name" value="NAD(P)-binding Rossmann-fold domains"/>
    <property type="match status" value="1"/>
</dbReference>
<dbReference type="PANTHER" id="PTHR24321">
    <property type="entry name" value="DEHYDROGENASES, SHORT CHAIN"/>
    <property type="match status" value="1"/>
</dbReference>
<dbReference type="PANTHER" id="PTHR24321:SF8">
    <property type="entry name" value="ESTRADIOL 17-BETA-DEHYDROGENASE 8-RELATED"/>
    <property type="match status" value="1"/>
</dbReference>
<comment type="caution">
    <text evidence="3">The sequence shown here is derived from an EMBL/GenBank/DDBJ whole genome shotgun (WGS) entry which is preliminary data.</text>
</comment>
<dbReference type="AlphaFoldDB" id="A0A817WIX9"/>
<dbReference type="Gene3D" id="3.40.50.720">
    <property type="entry name" value="NAD(P)-binding Rossmann-like Domain"/>
    <property type="match status" value="1"/>
</dbReference>
<evidence type="ECO:0000313" key="4">
    <source>
        <dbReference type="EMBL" id="CAF4276604.1"/>
    </source>
</evidence>
<evidence type="ECO:0000256" key="2">
    <source>
        <dbReference type="ARBA" id="ARBA00023002"/>
    </source>
</evidence>
<sequence>MKNETFGSENTDDRIFIVQLDVQDEASIKTAIEVILNKWKTINILINTAAIFTLGYVEEVSSDDWSNIMNVDVRGYALMNKHIIPIFEKSGSIIHLASAAGLVSHASFFPYATSKGAIIQMTRNLALDLDPFNIRVNSISPGAIESPTLYRTAVETGVTKTQFDENHGGKHIKRLGHPQEIANMAVFLTADLSSFTTEANGVIDGGYTIV</sequence>
<dbReference type="GO" id="GO:0016491">
    <property type="term" value="F:oxidoreductase activity"/>
    <property type="evidence" value="ECO:0007669"/>
    <property type="project" value="UniProtKB-KW"/>
</dbReference>
<comment type="similarity">
    <text evidence="1">Belongs to the short-chain dehydrogenases/reductases (SDR) family.</text>
</comment>